<dbReference type="Proteomes" id="UP000007800">
    <property type="component" value="Unassembled WGS sequence"/>
</dbReference>
<reference evidence="1 2" key="1">
    <citation type="submission" date="2008-07" db="EMBL/GenBank/DDBJ databases">
        <authorList>
            <person name="El-Sayed N."/>
            <person name="Caler E."/>
            <person name="Inman J."/>
            <person name="Amedeo P."/>
            <person name="Hass B."/>
            <person name="Wortman J."/>
        </authorList>
    </citation>
    <scope>NUCLEOTIDE SEQUENCE [LARGE SCALE GENOMIC DNA]</scope>
    <source>
        <strain evidence="2">ATCC 50983 / TXsc</strain>
    </source>
</reference>
<keyword evidence="2" id="KW-1185">Reference proteome</keyword>
<accession>C5L113</accession>
<organism evidence="2">
    <name type="scientific">Perkinsus marinus (strain ATCC 50983 / TXsc)</name>
    <dbReference type="NCBI Taxonomy" id="423536"/>
    <lineage>
        <taxon>Eukaryota</taxon>
        <taxon>Sar</taxon>
        <taxon>Alveolata</taxon>
        <taxon>Perkinsozoa</taxon>
        <taxon>Perkinsea</taxon>
        <taxon>Perkinsida</taxon>
        <taxon>Perkinsidae</taxon>
        <taxon>Perkinsus</taxon>
    </lineage>
</organism>
<dbReference type="InParanoid" id="C5L113"/>
<dbReference type="EMBL" id="GG678140">
    <property type="protein sequence ID" value="EER09655.1"/>
    <property type="molecule type" value="Genomic_DNA"/>
</dbReference>
<dbReference type="GeneID" id="9052578"/>
<protein>
    <submittedName>
        <fullName evidence="1">Uncharacterized protein</fullName>
    </submittedName>
</protein>
<sequence>MRPSKEFLQHGHCTATAVDGSATADGGCIAATSADGTPMDFRLVYVRSSAALWS</sequence>
<gene>
    <name evidence="1" type="ORF">Pmar_PMAR008794</name>
</gene>
<proteinExistence type="predicted"/>
<evidence type="ECO:0000313" key="2">
    <source>
        <dbReference type="Proteomes" id="UP000007800"/>
    </source>
</evidence>
<name>C5L113_PERM5</name>
<evidence type="ECO:0000313" key="1">
    <source>
        <dbReference type="EMBL" id="EER09655.1"/>
    </source>
</evidence>
<dbReference type="AlphaFoldDB" id="C5L113"/>
<dbReference type="RefSeq" id="XP_002777860.1">
    <property type="nucleotide sequence ID" value="XM_002777814.1"/>
</dbReference>